<dbReference type="eggNOG" id="KOG1126">
    <property type="taxonomic scope" value="Eukaryota"/>
</dbReference>
<evidence type="ECO:0000313" key="3">
    <source>
        <dbReference type="Proteomes" id="UP000002051"/>
    </source>
</evidence>
<dbReference type="AlphaFoldDB" id="G7ZYK1"/>
<dbReference type="EMBL" id="CM001222">
    <property type="protein sequence ID" value="KEH25255.1"/>
    <property type="molecule type" value="Genomic_DNA"/>
</dbReference>
<dbReference type="Gene3D" id="1.25.40.10">
    <property type="entry name" value="Tetratricopeptide repeat domain"/>
    <property type="match status" value="1"/>
</dbReference>
<proteinExistence type="predicted"/>
<reference evidence="1 3" key="2">
    <citation type="journal article" date="2014" name="BMC Genomics">
        <title>An improved genome release (version Mt4.0) for the model legume Medicago truncatula.</title>
        <authorList>
            <person name="Tang H."/>
            <person name="Krishnakumar V."/>
            <person name="Bidwell S."/>
            <person name="Rosen B."/>
            <person name="Chan A."/>
            <person name="Zhou S."/>
            <person name="Gentzbittel L."/>
            <person name="Childs K.L."/>
            <person name="Yandell M."/>
            <person name="Gundlach H."/>
            <person name="Mayer K.F."/>
            <person name="Schwartz D.C."/>
            <person name="Town C.D."/>
        </authorList>
    </citation>
    <scope>GENOME REANNOTATION</scope>
    <source>
        <strain evidence="1">A17</strain>
        <strain evidence="2 3">cv. Jemalong A17</strain>
    </source>
</reference>
<dbReference type="HOGENOM" id="CLU_2187867_0_0_1"/>
<keyword evidence="1" id="KW-0132">Cell division</keyword>
<accession>G7ZYK1</accession>
<keyword evidence="3" id="KW-1185">Reference proteome</keyword>
<dbReference type="InterPro" id="IPR011990">
    <property type="entry name" value="TPR-like_helical_dom_sf"/>
</dbReference>
<evidence type="ECO:0000313" key="2">
    <source>
        <dbReference type="EnsemblPlants" id="KEH25255"/>
    </source>
</evidence>
<dbReference type="PaxDb" id="3880-AES84289"/>
<dbReference type="EnsemblPlants" id="KEH25255">
    <property type="protein sequence ID" value="KEH25255"/>
    <property type="gene ID" value="MTR_6g016745"/>
</dbReference>
<gene>
    <name evidence="1" type="ordered locus">MTR_6g016745</name>
</gene>
<reference evidence="1 3" key="1">
    <citation type="journal article" date="2011" name="Nature">
        <title>The Medicago genome provides insight into the evolution of rhizobial symbioses.</title>
        <authorList>
            <person name="Young N.D."/>
            <person name="Debelle F."/>
            <person name="Oldroyd G.E."/>
            <person name="Geurts R."/>
            <person name="Cannon S.B."/>
            <person name="Udvardi M.K."/>
            <person name="Benedito V.A."/>
            <person name="Mayer K.F."/>
            <person name="Gouzy J."/>
            <person name="Schoof H."/>
            <person name="Van de Peer Y."/>
            <person name="Proost S."/>
            <person name="Cook D.R."/>
            <person name="Meyers B.C."/>
            <person name="Spannagl M."/>
            <person name="Cheung F."/>
            <person name="De Mita S."/>
            <person name="Krishnakumar V."/>
            <person name="Gundlach H."/>
            <person name="Zhou S."/>
            <person name="Mudge J."/>
            <person name="Bharti A.K."/>
            <person name="Murray J.D."/>
            <person name="Naoumkina M.A."/>
            <person name="Rosen B."/>
            <person name="Silverstein K.A."/>
            <person name="Tang H."/>
            <person name="Rombauts S."/>
            <person name="Zhao P.X."/>
            <person name="Zhou P."/>
            <person name="Barbe V."/>
            <person name="Bardou P."/>
            <person name="Bechner M."/>
            <person name="Bellec A."/>
            <person name="Berger A."/>
            <person name="Berges H."/>
            <person name="Bidwell S."/>
            <person name="Bisseling T."/>
            <person name="Choisne N."/>
            <person name="Couloux A."/>
            <person name="Denny R."/>
            <person name="Deshpande S."/>
            <person name="Dai X."/>
            <person name="Doyle J.J."/>
            <person name="Dudez A.M."/>
            <person name="Farmer A.D."/>
            <person name="Fouteau S."/>
            <person name="Franken C."/>
            <person name="Gibelin C."/>
            <person name="Gish J."/>
            <person name="Goldstein S."/>
            <person name="Gonzalez A.J."/>
            <person name="Green P.J."/>
            <person name="Hallab A."/>
            <person name="Hartog M."/>
            <person name="Hua A."/>
            <person name="Humphray S.J."/>
            <person name="Jeong D.H."/>
            <person name="Jing Y."/>
            <person name="Jocker A."/>
            <person name="Kenton S.M."/>
            <person name="Kim D.J."/>
            <person name="Klee K."/>
            <person name="Lai H."/>
            <person name="Lang C."/>
            <person name="Lin S."/>
            <person name="Macmil S.L."/>
            <person name="Magdelenat G."/>
            <person name="Matthews L."/>
            <person name="McCorrison J."/>
            <person name="Monaghan E.L."/>
            <person name="Mun J.H."/>
            <person name="Najar F.Z."/>
            <person name="Nicholson C."/>
            <person name="Noirot C."/>
            <person name="O'Bleness M."/>
            <person name="Paule C.R."/>
            <person name="Poulain J."/>
            <person name="Prion F."/>
            <person name="Qin B."/>
            <person name="Qu C."/>
            <person name="Retzel E.F."/>
            <person name="Riddle C."/>
            <person name="Sallet E."/>
            <person name="Samain S."/>
            <person name="Samson N."/>
            <person name="Sanders I."/>
            <person name="Saurat O."/>
            <person name="Scarpelli C."/>
            <person name="Schiex T."/>
            <person name="Segurens B."/>
            <person name="Severin A.J."/>
            <person name="Sherrier D.J."/>
            <person name="Shi R."/>
            <person name="Sims S."/>
            <person name="Singer S.R."/>
            <person name="Sinharoy S."/>
            <person name="Sterck L."/>
            <person name="Viollet A."/>
            <person name="Wang B.B."/>
            <person name="Wang K."/>
            <person name="Wang M."/>
            <person name="Wang X."/>
            <person name="Warfsmann J."/>
            <person name="Weissenbach J."/>
            <person name="White D.D."/>
            <person name="White J.D."/>
            <person name="Wiley G.B."/>
            <person name="Wincker P."/>
            <person name="Xing Y."/>
            <person name="Yang L."/>
            <person name="Yao Z."/>
            <person name="Ying F."/>
            <person name="Zhai J."/>
            <person name="Zhou L."/>
            <person name="Zuber A."/>
            <person name="Denarie J."/>
            <person name="Dixon R.A."/>
            <person name="May G.D."/>
            <person name="Schwartz D.C."/>
            <person name="Rogers J."/>
            <person name="Quetier F."/>
            <person name="Town C.D."/>
            <person name="Roe B.A."/>
        </authorList>
    </citation>
    <scope>NUCLEOTIDE SEQUENCE [LARGE SCALE GENOMIC DNA]</scope>
    <source>
        <strain evidence="1">A17</strain>
        <strain evidence="2 3">cv. Jemalong A17</strain>
    </source>
</reference>
<sequence>MSQERLDEALEVLVDKGTLPLKINEDRLVVMEKAILADKKNLLPMYQKDNILMSLERFGEALEVLYELKEYAPFESSVFALTGIIYKRRNMYCIVLLIDCLVGLFSYKI</sequence>
<name>G7ZYK1_MEDTR</name>
<dbReference type="GO" id="GO:0051301">
    <property type="term" value="P:cell division"/>
    <property type="evidence" value="ECO:0007669"/>
    <property type="project" value="UniProtKB-KW"/>
</dbReference>
<organism evidence="2">
    <name type="scientific">Medicago truncatula</name>
    <name type="common">Barrel medic</name>
    <name type="synonym">Medicago tribuloides</name>
    <dbReference type="NCBI Taxonomy" id="3880"/>
    <lineage>
        <taxon>Eukaryota</taxon>
        <taxon>Viridiplantae</taxon>
        <taxon>Streptophyta</taxon>
        <taxon>Embryophyta</taxon>
        <taxon>Tracheophyta</taxon>
        <taxon>Spermatophyta</taxon>
        <taxon>Magnoliopsida</taxon>
        <taxon>eudicotyledons</taxon>
        <taxon>Gunneridae</taxon>
        <taxon>Pentapetalae</taxon>
        <taxon>rosids</taxon>
        <taxon>fabids</taxon>
        <taxon>Fabales</taxon>
        <taxon>Fabaceae</taxon>
        <taxon>Papilionoideae</taxon>
        <taxon>50 kb inversion clade</taxon>
        <taxon>NPAAA clade</taxon>
        <taxon>Hologalegina</taxon>
        <taxon>IRL clade</taxon>
        <taxon>Trifolieae</taxon>
        <taxon>Medicago</taxon>
    </lineage>
</organism>
<protein>
    <submittedName>
        <fullName evidence="1">Cell division cycle-like protein, putative</fullName>
    </submittedName>
</protein>
<dbReference type="STRING" id="3880.G7ZYK1"/>
<dbReference type="Proteomes" id="UP000002051">
    <property type="component" value="Chromosome 6"/>
</dbReference>
<reference evidence="2" key="3">
    <citation type="submission" date="2015-04" db="UniProtKB">
        <authorList>
            <consortium name="EnsemblPlants"/>
        </authorList>
    </citation>
    <scope>IDENTIFICATION</scope>
    <source>
        <strain evidence="2">cv. Jemalong A17</strain>
    </source>
</reference>
<keyword evidence="1" id="KW-0131">Cell cycle</keyword>
<evidence type="ECO:0000313" key="1">
    <source>
        <dbReference type="EMBL" id="KEH25255.1"/>
    </source>
</evidence>